<sequence length="363" mass="40165">MKHIPSLLASACALAMSVNAVAEEKVLNIYNWSDYIYEGAIEEFTAKTGIKVNYDVYDSNETLEAKLMTGNTGYDIVVPTGSFLERQVQAGIYSEIDKTKLKNLGNLDANLVSKIAMHDPENKHNVPWAWGTIGMGYNVEKVKARIGEMPVDSLDLLFKPELSAKLADCGVVMLDSPAEIMAIALNYLGLDPNSEKKEDLEKGEALLKANRANYRYFHSSQFISDLANGEVCMSLAYNGDILQAQGRADEAGQGVQVSYVIPKEGTVVWFDLMAIPKDAKHKDEALQFIDFILEGKTAAGISNFVYYAVPNKAAEPMLNEDVRTNPGIYPSEEVKAKLFTQKAHTAKYDRLLTKAWSNVKTNR</sequence>
<dbReference type="InterPro" id="IPR006059">
    <property type="entry name" value="SBP"/>
</dbReference>
<protein>
    <recommendedName>
        <fullName evidence="5">Putrescine-binding periplasmic protein</fullName>
    </recommendedName>
</protein>
<dbReference type="GO" id="GO:0015846">
    <property type="term" value="P:polyamine transport"/>
    <property type="evidence" value="ECO:0007669"/>
    <property type="project" value="InterPro"/>
</dbReference>
<accession>A0A9X3EQV2</accession>
<dbReference type="PANTHER" id="PTHR30222:SF12">
    <property type="entry name" value="NORSPERMIDINE SENSOR"/>
    <property type="match status" value="1"/>
</dbReference>
<dbReference type="GO" id="GO:0019808">
    <property type="term" value="F:polyamine binding"/>
    <property type="evidence" value="ECO:0007669"/>
    <property type="project" value="InterPro"/>
</dbReference>
<evidence type="ECO:0000256" key="7">
    <source>
        <dbReference type="SAM" id="SignalP"/>
    </source>
</evidence>
<dbReference type="Pfam" id="PF13416">
    <property type="entry name" value="SBP_bac_8"/>
    <property type="match status" value="1"/>
</dbReference>
<dbReference type="PRINTS" id="PR00909">
    <property type="entry name" value="SPERMDNBNDNG"/>
</dbReference>
<name>A0A9X3EQV2_9GAMM</name>
<dbReference type="AlphaFoldDB" id="A0A9X3EQV2"/>
<dbReference type="RefSeq" id="WP_283175417.1">
    <property type="nucleotide sequence ID" value="NZ_JAPNOA010000059.1"/>
</dbReference>
<dbReference type="SUPFAM" id="SSF53850">
    <property type="entry name" value="Periplasmic binding protein-like II"/>
    <property type="match status" value="1"/>
</dbReference>
<keyword evidence="4 5" id="KW-0574">Periplasm</keyword>
<dbReference type="GO" id="GO:0042597">
    <property type="term" value="C:periplasmic space"/>
    <property type="evidence" value="ECO:0007669"/>
    <property type="project" value="UniProtKB-SubCell"/>
</dbReference>
<feature type="signal peptide" evidence="7">
    <location>
        <begin position="1"/>
        <end position="22"/>
    </location>
</feature>
<dbReference type="CDD" id="cd13659">
    <property type="entry name" value="PBP2_PotF"/>
    <property type="match status" value="1"/>
</dbReference>
<organism evidence="8 9">
    <name type="scientific">Parathalassolituus penaei</name>
    <dbReference type="NCBI Taxonomy" id="2997323"/>
    <lineage>
        <taxon>Bacteria</taxon>
        <taxon>Pseudomonadati</taxon>
        <taxon>Pseudomonadota</taxon>
        <taxon>Gammaproteobacteria</taxon>
        <taxon>Oceanospirillales</taxon>
        <taxon>Oceanospirillaceae</taxon>
        <taxon>Parathalassolituus</taxon>
    </lineage>
</organism>
<keyword evidence="2 5" id="KW-0813">Transport</keyword>
<dbReference type="Proteomes" id="UP001150830">
    <property type="component" value="Unassembled WGS sequence"/>
</dbReference>
<dbReference type="Gene3D" id="3.40.190.10">
    <property type="entry name" value="Periplasmic binding protein-like II"/>
    <property type="match status" value="2"/>
</dbReference>
<evidence type="ECO:0000256" key="1">
    <source>
        <dbReference type="ARBA" id="ARBA00004418"/>
    </source>
</evidence>
<comment type="caution">
    <text evidence="8">The sequence shown here is derived from an EMBL/GenBank/DDBJ whole genome shotgun (WGS) entry which is preliminary data.</text>
</comment>
<dbReference type="PIRSF" id="PIRSF019574">
    <property type="entry name" value="Periplasmic_polyamine_BP"/>
    <property type="match status" value="1"/>
</dbReference>
<comment type="subcellular location">
    <subcellularLocation>
        <location evidence="1 5">Periplasm</location>
    </subcellularLocation>
</comment>
<evidence type="ECO:0000256" key="2">
    <source>
        <dbReference type="ARBA" id="ARBA00022448"/>
    </source>
</evidence>
<reference evidence="8" key="1">
    <citation type="submission" date="2022-11" db="EMBL/GenBank/DDBJ databases">
        <title>Parathalassolutuus dongxingensis gen. nov., sp. nov., a novel member of family Oceanospirillaceae isolated from a coastal shrimp pond in Guangxi, China.</title>
        <authorList>
            <person name="Chen H."/>
        </authorList>
    </citation>
    <scope>NUCLEOTIDE SEQUENCE</scope>
    <source>
        <strain evidence="8">G-43</strain>
    </source>
</reference>
<comment type="function">
    <text evidence="5">Required for the activity of the bacterial periplasmic transport system of putrescine.</text>
</comment>
<evidence type="ECO:0000256" key="3">
    <source>
        <dbReference type="ARBA" id="ARBA00022729"/>
    </source>
</evidence>
<proteinExistence type="inferred from homology"/>
<evidence type="ECO:0000256" key="4">
    <source>
        <dbReference type="ARBA" id="ARBA00022764"/>
    </source>
</evidence>
<feature type="binding site" evidence="6">
    <location>
        <position position="341"/>
    </location>
    <ligand>
        <name>spermidine</name>
        <dbReference type="ChEBI" id="CHEBI:57834"/>
    </ligand>
</feature>
<comment type="similarity">
    <text evidence="5">Belongs to the bacterial solute-binding protein PotD/PotF family.</text>
</comment>
<dbReference type="InterPro" id="IPR001188">
    <property type="entry name" value="Sperm_putr-bd"/>
</dbReference>
<dbReference type="EMBL" id="JAPNOA010000059">
    <property type="protein sequence ID" value="MCY0967213.1"/>
    <property type="molecule type" value="Genomic_DNA"/>
</dbReference>
<evidence type="ECO:0000256" key="6">
    <source>
        <dbReference type="PIRSR" id="PIRSR019574-1"/>
    </source>
</evidence>
<keyword evidence="9" id="KW-1185">Reference proteome</keyword>
<evidence type="ECO:0000256" key="5">
    <source>
        <dbReference type="PIRNR" id="PIRNR019574"/>
    </source>
</evidence>
<evidence type="ECO:0000313" key="8">
    <source>
        <dbReference type="EMBL" id="MCY0967213.1"/>
    </source>
</evidence>
<dbReference type="PANTHER" id="PTHR30222">
    <property type="entry name" value="SPERMIDINE/PUTRESCINE-BINDING PERIPLASMIC PROTEIN"/>
    <property type="match status" value="1"/>
</dbReference>
<evidence type="ECO:0000313" key="9">
    <source>
        <dbReference type="Proteomes" id="UP001150830"/>
    </source>
</evidence>
<feature type="chain" id="PRO_5040758512" description="Putrescine-binding periplasmic protein" evidence="7">
    <location>
        <begin position="23"/>
        <end position="363"/>
    </location>
</feature>
<keyword evidence="3 7" id="KW-0732">Signal</keyword>
<gene>
    <name evidence="8" type="ORF">OUO13_18705</name>
</gene>